<accession>A0A2H1VPR8</accession>
<name>A0A2H1VPR8_SPOFR</name>
<protein>
    <submittedName>
        <fullName evidence="1">SFRICE_009689</fullName>
    </submittedName>
</protein>
<sequence length="125" mass="14347">MSIQKSLFGKVVCNHEYNHGVNHPITSPALGEARECIFYRIGQTFSTAHGHLQHQRSHRSYRFGNIADDSLFHSFRQLLTKNHLIPTPTFRAGGYSLGCSQLQTIIYLCTKEGCQSFYEIWSHFQ</sequence>
<evidence type="ECO:0000313" key="1">
    <source>
        <dbReference type="EMBL" id="SOQ42798.1"/>
    </source>
</evidence>
<dbReference type="EMBL" id="ODYU01003700">
    <property type="protein sequence ID" value="SOQ42798.1"/>
    <property type="molecule type" value="Genomic_DNA"/>
</dbReference>
<dbReference type="AlphaFoldDB" id="A0A2H1VPR8"/>
<proteinExistence type="predicted"/>
<reference evidence="1" key="1">
    <citation type="submission" date="2016-07" db="EMBL/GenBank/DDBJ databases">
        <authorList>
            <person name="Bretaudeau A."/>
        </authorList>
    </citation>
    <scope>NUCLEOTIDE SEQUENCE</scope>
    <source>
        <strain evidence="1">Rice</strain>
        <tissue evidence="1">Whole body</tissue>
    </source>
</reference>
<gene>
    <name evidence="1" type="ORF">SFRICE_009689</name>
</gene>
<organism evidence="1">
    <name type="scientific">Spodoptera frugiperda</name>
    <name type="common">Fall armyworm</name>
    <dbReference type="NCBI Taxonomy" id="7108"/>
    <lineage>
        <taxon>Eukaryota</taxon>
        <taxon>Metazoa</taxon>
        <taxon>Ecdysozoa</taxon>
        <taxon>Arthropoda</taxon>
        <taxon>Hexapoda</taxon>
        <taxon>Insecta</taxon>
        <taxon>Pterygota</taxon>
        <taxon>Neoptera</taxon>
        <taxon>Endopterygota</taxon>
        <taxon>Lepidoptera</taxon>
        <taxon>Glossata</taxon>
        <taxon>Ditrysia</taxon>
        <taxon>Noctuoidea</taxon>
        <taxon>Noctuidae</taxon>
        <taxon>Amphipyrinae</taxon>
        <taxon>Spodoptera</taxon>
    </lineage>
</organism>